<comment type="catalytic activity">
    <reaction evidence="1">
        <text>S-ubiquitinyl-[E2 ubiquitin-conjugating enzyme]-L-cysteine + [acceptor protein]-L-lysine = [E2 ubiquitin-conjugating enzyme]-L-cysteine + N(6)-ubiquitinyl-[acceptor protein]-L-lysine.</text>
        <dbReference type="EC" id="2.3.2.26"/>
    </reaction>
</comment>
<dbReference type="InterPro" id="IPR035983">
    <property type="entry name" value="Hect_E3_ubiquitin_ligase"/>
</dbReference>
<dbReference type="GO" id="GO:0061630">
    <property type="term" value="F:ubiquitin protein ligase activity"/>
    <property type="evidence" value="ECO:0007669"/>
    <property type="project" value="UniProtKB-EC"/>
</dbReference>
<dbReference type="OrthoDB" id="8068875at2759"/>
<evidence type="ECO:0000256" key="2">
    <source>
        <dbReference type="ARBA" id="ARBA00004906"/>
    </source>
</evidence>
<feature type="active site" description="Glycyl thioester intermediate" evidence="6">
    <location>
        <position position="253"/>
    </location>
</feature>
<keyword evidence="9" id="KW-1185">Reference proteome</keyword>
<evidence type="ECO:0000256" key="1">
    <source>
        <dbReference type="ARBA" id="ARBA00000885"/>
    </source>
</evidence>
<dbReference type="SUPFAM" id="SSF56204">
    <property type="entry name" value="Hect, E3 ligase catalytic domain"/>
    <property type="match status" value="1"/>
</dbReference>
<gene>
    <name evidence="8" type="ORF">BD626DRAFT_414843</name>
</gene>
<dbReference type="AlphaFoldDB" id="A0A550BTW3"/>
<dbReference type="InterPro" id="IPR050409">
    <property type="entry name" value="E3_ubiq-protein_ligase"/>
</dbReference>
<name>A0A550BTW3_9AGAR</name>
<dbReference type="PROSITE" id="PS50237">
    <property type="entry name" value="HECT"/>
    <property type="match status" value="1"/>
</dbReference>
<dbReference type="SMART" id="SM00119">
    <property type="entry name" value="HECTc"/>
    <property type="match status" value="1"/>
</dbReference>
<evidence type="ECO:0000313" key="8">
    <source>
        <dbReference type="EMBL" id="TRM55987.1"/>
    </source>
</evidence>
<sequence length="277" mass="31778">MEISACFAPWEAEEPPMSHFEYMGRCVALVILHKRVYDAHMSPAFFKTLLGRRVTLCDLRPVDADLYRSLCWMLENDITGVLDETFTVTEPVRGGGVRTVELCAGGEHIKVTQSNKRSYVDARVRYRLYGRVQRQTEAFRKGLNGIVPIGLLQDFTEQELSVLFCAAPNVDMKIWMTRTRYTGYTSTDLVIMWFWKCVNEWTDAQRAKLLLFVTGTPRVSVGEFQDELSRRGPNDFIIERAGNPWDLPTSHACASTLHLPPYPHYETLKKKLLYAVE</sequence>
<feature type="domain" description="HECT" evidence="7">
    <location>
        <begin position="17"/>
        <end position="277"/>
    </location>
</feature>
<evidence type="ECO:0000256" key="6">
    <source>
        <dbReference type="PROSITE-ProRule" id="PRU00104"/>
    </source>
</evidence>
<dbReference type="EC" id="2.3.2.26" evidence="3"/>
<reference evidence="8 9" key="1">
    <citation type="journal article" date="2019" name="New Phytol.">
        <title>Comparative genomics reveals unique wood-decay strategies and fruiting body development in the Schizophyllaceae.</title>
        <authorList>
            <person name="Almasi E."/>
            <person name="Sahu N."/>
            <person name="Krizsan K."/>
            <person name="Balint B."/>
            <person name="Kovacs G.M."/>
            <person name="Kiss B."/>
            <person name="Cseklye J."/>
            <person name="Drula E."/>
            <person name="Henrissat B."/>
            <person name="Nagy I."/>
            <person name="Chovatia M."/>
            <person name="Adam C."/>
            <person name="LaButti K."/>
            <person name="Lipzen A."/>
            <person name="Riley R."/>
            <person name="Grigoriev I.V."/>
            <person name="Nagy L.G."/>
        </authorList>
    </citation>
    <scope>NUCLEOTIDE SEQUENCE [LARGE SCALE GENOMIC DNA]</scope>
    <source>
        <strain evidence="8 9">NL-1724</strain>
    </source>
</reference>
<keyword evidence="4" id="KW-0808">Transferase</keyword>
<protein>
    <recommendedName>
        <fullName evidence="3">HECT-type E3 ubiquitin transferase</fullName>
        <ecNumber evidence="3">2.3.2.26</ecNumber>
    </recommendedName>
</protein>
<dbReference type="EMBL" id="VDMD01000083">
    <property type="protein sequence ID" value="TRM55987.1"/>
    <property type="molecule type" value="Genomic_DNA"/>
</dbReference>
<dbReference type="Pfam" id="PF00632">
    <property type="entry name" value="HECT"/>
    <property type="match status" value="1"/>
</dbReference>
<comment type="caution">
    <text evidence="8">The sequence shown here is derived from an EMBL/GenBank/DDBJ whole genome shotgun (WGS) entry which is preliminary data.</text>
</comment>
<proteinExistence type="predicted"/>
<keyword evidence="5 6" id="KW-0833">Ubl conjugation pathway</keyword>
<dbReference type="GO" id="GO:0005737">
    <property type="term" value="C:cytoplasm"/>
    <property type="evidence" value="ECO:0007669"/>
    <property type="project" value="TreeGrafter"/>
</dbReference>
<dbReference type="STRING" id="97359.A0A550BTW3"/>
<dbReference type="Gene3D" id="3.30.2410.10">
    <property type="entry name" value="Hect, E3 ligase catalytic domain"/>
    <property type="match status" value="1"/>
</dbReference>
<evidence type="ECO:0000256" key="5">
    <source>
        <dbReference type="ARBA" id="ARBA00022786"/>
    </source>
</evidence>
<dbReference type="PANTHER" id="PTHR11254">
    <property type="entry name" value="HECT DOMAIN UBIQUITIN-PROTEIN LIGASE"/>
    <property type="match status" value="1"/>
</dbReference>
<dbReference type="PANTHER" id="PTHR11254:SF440">
    <property type="entry name" value="E3 UBIQUITIN-PROTEIN LIGASE NEDD-4"/>
    <property type="match status" value="1"/>
</dbReference>
<accession>A0A550BTW3</accession>
<evidence type="ECO:0000256" key="3">
    <source>
        <dbReference type="ARBA" id="ARBA00012485"/>
    </source>
</evidence>
<dbReference type="GO" id="GO:0016567">
    <property type="term" value="P:protein ubiquitination"/>
    <property type="evidence" value="ECO:0007669"/>
    <property type="project" value="TreeGrafter"/>
</dbReference>
<evidence type="ECO:0000256" key="4">
    <source>
        <dbReference type="ARBA" id="ARBA00022679"/>
    </source>
</evidence>
<comment type="pathway">
    <text evidence="2">Protein modification; protein ubiquitination.</text>
</comment>
<dbReference type="Gene3D" id="3.30.2160.10">
    <property type="entry name" value="Hect, E3 ligase catalytic domain"/>
    <property type="match status" value="1"/>
</dbReference>
<dbReference type="GO" id="GO:0006511">
    <property type="term" value="P:ubiquitin-dependent protein catabolic process"/>
    <property type="evidence" value="ECO:0007669"/>
    <property type="project" value="TreeGrafter"/>
</dbReference>
<dbReference type="FunFam" id="3.30.2160.10:FF:000001">
    <property type="entry name" value="E3 ubiquitin-protein ligase NEDD4-like"/>
    <property type="match status" value="1"/>
</dbReference>
<dbReference type="InterPro" id="IPR000569">
    <property type="entry name" value="HECT_dom"/>
</dbReference>
<dbReference type="Proteomes" id="UP000320762">
    <property type="component" value="Unassembled WGS sequence"/>
</dbReference>
<organism evidence="8 9">
    <name type="scientific">Schizophyllum amplum</name>
    <dbReference type="NCBI Taxonomy" id="97359"/>
    <lineage>
        <taxon>Eukaryota</taxon>
        <taxon>Fungi</taxon>
        <taxon>Dikarya</taxon>
        <taxon>Basidiomycota</taxon>
        <taxon>Agaricomycotina</taxon>
        <taxon>Agaricomycetes</taxon>
        <taxon>Agaricomycetidae</taxon>
        <taxon>Agaricales</taxon>
        <taxon>Schizophyllaceae</taxon>
        <taxon>Schizophyllum</taxon>
    </lineage>
</organism>
<dbReference type="Gene3D" id="3.90.1750.10">
    <property type="entry name" value="Hect, E3 ligase catalytic domains"/>
    <property type="match status" value="1"/>
</dbReference>
<evidence type="ECO:0000313" key="9">
    <source>
        <dbReference type="Proteomes" id="UP000320762"/>
    </source>
</evidence>
<evidence type="ECO:0000259" key="7">
    <source>
        <dbReference type="PROSITE" id="PS50237"/>
    </source>
</evidence>